<dbReference type="AlphaFoldDB" id="A0A8C8Z1P5"/>
<reference evidence="1" key="1">
    <citation type="submission" date="2025-08" db="UniProtKB">
        <authorList>
            <consortium name="Ensembl"/>
        </authorList>
    </citation>
    <scope>IDENTIFICATION</scope>
</reference>
<protein>
    <submittedName>
        <fullName evidence="1">Uncharacterized protein</fullName>
    </submittedName>
</protein>
<evidence type="ECO:0000313" key="2">
    <source>
        <dbReference type="Proteomes" id="UP000694414"/>
    </source>
</evidence>
<reference evidence="1" key="2">
    <citation type="submission" date="2025-09" db="UniProtKB">
        <authorList>
            <consortium name="Ensembl"/>
        </authorList>
    </citation>
    <scope>IDENTIFICATION</scope>
</reference>
<name>A0A8C8Z1P5_PROSS</name>
<dbReference type="Ensembl" id="ENSPSMT00000014181.1">
    <property type="protein sequence ID" value="ENSPSMP00000012148.1"/>
    <property type="gene ID" value="ENSPSMG00000008769.1"/>
</dbReference>
<keyword evidence="2" id="KW-1185">Reference proteome</keyword>
<dbReference type="Proteomes" id="UP000694414">
    <property type="component" value="Unplaced"/>
</dbReference>
<organism evidence="1 2">
    <name type="scientific">Prolemur simus</name>
    <name type="common">Greater bamboo lemur</name>
    <name type="synonym">Hapalemur simus</name>
    <dbReference type="NCBI Taxonomy" id="1328070"/>
    <lineage>
        <taxon>Eukaryota</taxon>
        <taxon>Metazoa</taxon>
        <taxon>Chordata</taxon>
        <taxon>Craniata</taxon>
        <taxon>Vertebrata</taxon>
        <taxon>Euteleostomi</taxon>
        <taxon>Mammalia</taxon>
        <taxon>Eutheria</taxon>
        <taxon>Euarchontoglires</taxon>
        <taxon>Primates</taxon>
        <taxon>Strepsirrhini</taxon>
        <taxon>Lemuriformes</taxon>
        <taxon>Lemuridae</taxon>
        <taxon>Prolemur</taxon>
    </lineage>
</organism>
<evidence type="ECO:0000313" key="1">
    <source>
        <dbReference type="Ensembl" id="ENSPSMP00000012148.1"/>
    </source>
</evidence>
<proteinExistence type="predicted"/>
<sequence>TGPSVPLTGCKGLSMVNTPSYFAETIIFPRESQENYKACNFRKGGTLFTGAKEKNINIISVTYTGLTHSFHLQKQFALSSHKNTP</sequence>
<accession>A0A8C8Z1P5</accession>